<evidence type="ECO:0000313" key="11">
    <source>
        <dbReference type="Proteomes" id="UP001605036"/>
    </source>
</evidence>
<evidence type="ECO:0000256" key="3">
    <source>
        <dbReference type="ARBA" id="ARBA00022692"/>
    </source>
</evidence>
<dbReference type="InterPro" id="IPR025846">
    <property type="entry name" value="TBL_N"/>
</dbReference>
<sequence length="403" mass="46273">MGWRNNIRCRDIRARCSLTVPVLFAALLFLWILDQSYIHSGTLFKREFYSTLFQSSYRGTPTEGSDWRASSMPKNCDIFSGEWVYDDNLPLYSSCKFAERGFLCHRNGRPDLAYQKWRWRPHGCALPRFDALDMLNRLNGSRVVFVGDSMGRTQWESLCCILLQAVADKSSAKLIHGPISKVTPFLRARFLTNNLSVDYYRSPFLVAGGSDVPARSPKRVVGTLKLEKMGRIGANWHKADILIINTGHWWTSTKTYDRGVYFEMGKQLMRGMKVDAAHLRALKTVTSWVSDNVDFNRTQVFFRSFEPSHWTMAFSRLPLNSSTYRMVYPHAQHLFEALELNSSPAMLLNVTALSSYRPDGHVFNYTRSSVPLDCAHWCLPGVPDTWNQLMYYSLLIRAKGPWA</sequence>
<evidence type="ECO:0000256" key="5">
    <source>
        <dbReference type="ARBA" id="ARBA00022989"/>
    </source>
</evidence>
<evidence type="ECO:0000259" key="8">
    <source>
        <dbReference type="Pfam" id="PF13839"/>
    </source>
</evidence>
<evidence type="ECO:0008006" key="12">
    <source>
        <dbReference type="Google" id="ProtNLM"/>
    </source>
</evidence>
<dbReference type="Pfam" id="PF13839">
    <property type="entry name" value="PC-Esterase"/>
    <property type="match status" value="1"/>
</dbReference>
<dbReference type="AlphaFoldDB" id="A0ABD1YPV7"/>
<comment type="similarity">
    <text evidence="2">Belongs to the PC-esterase family. TBL subfamily.</text>
</comment>
<evidence type="ECO:0000256" key="2">
    <source>
        <dbReference type="ARBA" id="ARBA00007727"/>
    </source>
</evidence>
<feature type="domain" description="Trichome birefringence-like N-terminal" evidence="9">
    <location>
        <begin position="74"/>
        <end position="124"/>
    </location>
</feature>
<organism evidence="10 11">
    <name type="scientific">Riccia fluitans</name>
    <dbReference type="NCBI Taxonomy" id="41844"/>
    <lineage>
        <taxon>Eukaryota</taxon>
        <taxon>Viridiplantae</taxon>
        <taxon>Streptophyta</taxon>
        <taxon>Embryophyta</taxon>
        <taxon>Marchantiophyta</taxon>
        <taxon>Marchantiopsida</taxon>
        <taxon>Marchantiidae</taxon>
        <taxon>Marchantiales</taxon>
        <taxon>Ricciaceae</taxon>
        <taxon>Riccia</taxon>
    </lineage>
</organism>
<protein>
    <recommendedName>
        <fullName evidence="12">Trichome birefringence-like N-terminal domain-containing protein</fullName>
    </recommendedName>
</protein>
<keyword evidence="3 7" id="KW-0812">Transmembrane</keyword>
<dbReference type="EMBL" id="JBHFFA010000003">
    <property type="protein sequence ID" value="KAL2632809.1"/>
    <property type="molecule type" value="Genomic_DNA"/>
</dbReference>
<reference evidence="10 11" key="1">
    <citation type="submission" date="2024-09" db="EMBL/GenBank/DDBJ databases">
        <title>Chromosome-scale assembly of Riccia fluitans.</title>
        <authorList>
            <person name="Paukszto L."/>
            <person name="Sawicki J."/>
            <person name="Karawczyk K."/>
            <person name="Piernik-Szablinska J."/>
            <person name="Szczecinska M."/>
            <person name="Mazdziarz M."/>
        </authorList>
    </citation>
    <scope>NUCLEOTIDE SEQUENCE [LARGE SCALE GENOMIC DNA]</scope>
    <source>
        <strain evidence="10">Rf_01</strain>
        <tissue evidence="10">Aerial parts of the thallus</tissue>
    </source>
</reference>
<keyword evidence="4" id="KW-0735">Signal-anchor</keyword>
<dbReference type="PANTHER" id="PTHR32285">
    <property type="entry name" value="PROTEIN TRICHOME BIREFRINGENCE-LIKE 9-RELATED"/>
    <property type="match status" value="1"/>
</dbReference>
<evidence type="ECO:0000259" key="9">
    <source>
        <dbReference type="Pfam" id="PF14416"/>
    </source>
</evidence>
<evidence type="ECO:0000313" key="10">
    <source>
        <dbReference type="EMBL" id="KAL2632809.1"/>
    </source>
</evidence>
<feature type="domain" description="Trichome birefringence-like C-terminal" evidence="8">
    <location>
        <begin position="126"/>
        <end position="391"/>
    </location>
</feature>
<name>A0ABD1YPV7_9MARC</name>
<keyword evidence="6 7" id="KW-0472">Membrane</keyword>
<evidence type="ECO:0000256" key="7">
    <source>
        <dbReference type="SAM" id="Phobius"/>
    </source>
</evidence>
<proteinExistence type="inferred from homology"/>
<evidence type="ECO:0000256" key="6">
    <source>
        <dbReference type="ARBA" id="ARBA00023136"/>
    </source>
</evidence>
<dbReference type="Pfam" id="PF14416">
    <property type="entry name" value="PMR5N"/>
    <property type="match status" value="1"/>
</dbReference>
<gene>
    <name evidence="10" type="ORF">R1flu_004288</name>
</gene>
<comment type="subcellular location">
    <subcellularLocation>
        <location evidence="1">Membrane</location>
        <topology evidence="1">Single-pass membrane protein</topology>
    </subcellularLocation>
</comment>
<feature type="transmembrane region" description="Helical" evidence="7">
    <location>
        <begin position="12"/>
        <end position="33"/>
    </location>
</feature>
<dbReference type="InterPro" id="IPR026057">
    <property type="entry name" value="TBL_C"/>
</dbReference>
<comment type="caution">
    <text evidence="10">The sequence shown here is derived from an EMBL/GenBank/DDBJ whole genome shotgun (WGS) entry which is preliminary data.</text>
</comment>
<dbReference type="InterPro" id="IPR029962">
    <property type="entry name" value="TBL"/>
</dbReference>
<evidence type="ECO:0000256" key="4">
    <source>
        <dbReference type="ARBA" id="ARBA00022968"/>
    </source>
</evidence>
<dbReference type="GO" id="GO:0016020">
    <property type="term" value="C:membrane"/>
    <property type="evidence" value="ECO:0007669"/>
    <property type="project" value="UniProtKB-SubCell"/>
</dbReference>
<keyword evidence="5 7" id="KW-1133">Transmembrane helix</keyword>
<evidence type="ECO:0000256" key="1">
    <source>
        <dbReference type="ARBA" id="ARBA00004167"/>
    </source>
</evidence>
<dbReference type="Proteomes" id="UP001605036">
    <property type="component" value="Unassembled WGS sequence"/>
</dbReference>
<keyword evidence="11" id="KW-1185">Reference proteome</keyword>
<dbReference type="PANTHER" id="PTHR32285:SF63">
    <property type="entry name" value="OS01G0880400 PROTEIN"/>
    <property type="match status" value="1"/>
</dbReference>
<accession>A0ABD1YPV7</accession>